<accession>C5FBK9</accession>
<dbReference type="PANTHER" id="PTHR41677:SF1">
    <property type="entry name" value="FE2OG DIOXYGENASE DOMAIN-CONTAINING PROTEIN"/>
    <property type="match status" value="1"/>
</dbReference>
<dbReference type="GeneID" id="9223431"/>
<dbReference type="EMBL" id="DS995701">
    <property type="protein sequence ID" value="EEQ27193.1"/>
    <property type="molecule type" value="Genomic_DNA"/>
</dbReference>
<name>C5FBK9_ARTOC</name>
<evidence type="ECO:0000313" key="1">
    <source>
        <dbReference type="EMBL" id="EEQ27193.1"/>
    </source>
</evidence>
<dbReference type="VEuPathDB" id="FungiDB:MCYG_00081"/>
<dbReference type="PANTHER" id="PTHR41677">
    <property type="entry name" value="YALI0B19030P"/>
    <property type="match status" value="1"/>
</dbReference>
<dbReference type="OrthoDB" id="10256055at2759"/>
<proteinExistence type="predicted"/>
<protein>
    <submittedName>
        <fullName evidence="1">Uncharacterized protein</fullName>
    </submittedName>
</protein>
<evidence type="ECO:0000313" key="2">
    <source>
        <dbReference type="Proteomes" id="UP000002035"/>
    </source>
</evidence>
<keyword evidence="2" id="KW-1185">Reference proteome</keyword>
<reference evidence="2" key="1">
    <citation type="journal article" date="2012" name="MBio">
        <title>Comparative genome analysis of Trichophyton rubrum and related dermatophytes reveals candidate genes involved in infection.</title>
        <authorList>
            <person name="Martinez D.A."/>
            <person name="Oliver B.G."/>
            <person name="Graeser Y."/>
            <person name="Goldberg J.M."/>
            <person name="Li W."/>
            <person name="Martinez-Rossi N.M."/>
            <person name="Monod M."/>
            <person name="Shelest E."/>
            <person name="Barton R.C."/>
            <person name="Birch E."/>
            <person name="Brakhage A.A."/>
            <person name="Chen Z."/>
            <person name="Gurr S.J."/>
            <person name="Heiman D."/>
            <person name="Heitman J."/>
            <person name="Kosti I."/>
            <person name="Rossi A."/>
            <person name="Saif S."/>
            <person name="Samalova M."/>
            <person name="Saunders C.W."/>
            <person name="Shea T."/>
            <person name="Summerbell R.C."/>
            <person name="Xu J."/>
            <person name="Young S."/>
            <person name="Zeng Q."/>
            <person name="Birren B.W."/>
            <person name="Cuomo C.A."/>
            <person name="White T.C."/>
        </authorList>
    </citation>
    <scope>NUCLEOTIDE SEQUENCE [LARGE SCALE GENOMIC DNA]</scope>
    <source>
        <strain evidence="2">ATCC MYA-4605 / CBS 113480</strain>
    </source>
</reference>
<dbReference type="STRING" id="554155.C5FBK9"/>
<dbReference type="Proteomes" id="UP000002035">
    <property type="component" value="Unassembled WGS sequence"/>
</dbReference>
<dbReference type="RefSeq" id="XP_002849977.1">
    <property type="nucleotide sequence ID" value="XM_002849931.1"/>
</dbReference>
<dbReference type="HOGENOM" id="CLU_891308_0_0_1"/>
<sequence>MIVRKYIGWPAWELLGTDGHRCRGRQIRCLWYKSACPVPGNLRPQIKYAVYRIKNHGISPIAVAQPFQLFTEEAVQHMRTEILQHDVMEKYRVSSTIAAMQVRGHDLSIKVDHEIGHVNFAVKTDAATEYNAEKEVVGWQHYNWATTRYPEARATSTRLRNSSAGLIASVKIAAHKRFIGGQQEHLRVTDIAPLEEEKIERGIVKEVHVDNQTIFYLFGYLKHPCPLVITSHPPFLVDVYGYYFTLPFRLWFLRSQPRALLRERKDEREKEPKAEGERNEHFALAGIIIPLRYSTMHPSEPQGKAFPNITNC</sequence>
<gene>
    <name evidence="1" type="ORF">MCYG_00081</name>
</gene>
<dbReference type="AlphaFoldDB" id="C5FBK9"/>
<organism evidence="1 2">
    <name type="scientific">Arthroderma otae (strain ATCC MYA-4605 / CBS 113480)</name>
    <name type="common">Microsporum canis</name>
    <dbReference type="NCBI Taxonomy" id="554155"/>
    <lineage>
        <taxon>Eukaryota</taxon>
        <taxon>Fungi</taxon>
        <taxon>Dikarya</taxon>
        <taxon>Ascomycota</taxon>
        <taxon>Pezizomycotina</taxon>
        <taxon>Eurotiomycetes</taxon>
        <taxon>Eurotiomycetidae</taxon>
        <taxon>Onygenales</taxon>
        <taxon>Arthrodermataceae</taxon>
        <taxon>Microsporum</taxon>
    </lineage>
</organism>